<dbReference type="PANTHER" id="PTHR30042:SF2">
    <property type="entry name" value="POTASSIUM-TRANSPORTING ATPASE KDPC SUBUNIT"/>
    <property type="match status" value="1"/>
</dbReference>
<protein>
    <recommendedName>
        <fullName evidence="11">Potassium-transporting ATPase KdpC subunit</fullName>
    </recommendedName>
    <alternativeName>
        <fullName evidence="11">ATP phosphohydrolase [potassium-transporting] C chain</fullName>
    </alternativeName>
    <alternativeName>
        <fullName evidence="11">Potassium-binding and translocating subunit C</fullName>
    </alternativeName>
    <alternativeName>
        <fullName evidence="11">Potassium-translocating ATPase C chain</fullName>
    </alternativeName>
</protein>
<dbReference type="KEGG" id="vin:AKJ08_0135"/>
<evidence type="ECO:0000256" key="11">
    <source>
        <dbReference type="HAMAP-Rule" id="MF_00276"/>
    </source>
</evidence>
<dbReference type="PIRSF" id="PIRSF001296">
    <property type="entry name" value="K_ATPase_KdpC"/>
    <property type="match status" value="1"/>
</dbReference>
<comment type="function">
    <text evidence="11">Part of the high-affinity ATP-driven potassium transport (or Kdp) system, which catalyzes the hydrolysis of ATP coupled with the electrogenic transport of potassium into the cytoplasm. This subunit acts as a catalytic chaperone that increases the ATP-binding affinity of the ATP-hydrolyzing subunit KdpB by the formation of a transient KdpB/KdpC/ATP ternary complex.</text>
</comment>
<dbReference type="AlphaFoldDB" id="A0A0K1P895"/>
<dbReference type="EMBL" id="CP012332">
    <property type="protein sequence ID" value="AKU89748.1"/>
    <property type="molecule type" value="Genomic_DNA"/>
</dbReference>
<keyword evidence="13" id="KW-1185">Reference proteome</keyword>
<evidence type="ECO:0000256" key="1">
    <source>
        <dbReference type="ARBA" id="ARBA00022448"/>
    </source>
</evidence>
<sequence>MRSFLLSLRLVLVSLLLCGLAYPLLVLAIAQLVPWRARGSLVVDPGGGVIGSELIGQAFRGAAYLQPRPSAAGAGYDSLASGGSNLGPTSRKLRERVEAELERLLRENPEAKPPVPVELVTTSGSGLDPHLSPKAARWQAPRIARARGVPTWAVEAVIDERVARRTLGFLGEDRVNVLAVNLELDRRFGRASPR</sequence>
<keyword evidence="7 11" id="KW-0630">Potassium</keyword>
<keyword evidence="2 11" id="KW-1003">Cell membrane</keyword>
<dbReference type="HAMAP" id="MF_00276">
    <property type="entry name" value="KdpC"/>
    <property type="match status" value="1"/>
</dbReference>
<keyword evidence="6 11" id="KW-0067">ATP-binding</keyword>
<comment type="subcellular location">
    <subcellularLocation>
        <location evidence="11">Cell membrane</location>
        <topology evidence="11">Single-pass membrane protein</topology>
    </subcellularLocation>
</comment>
<evidence type="ECO:0000313" key="13">
    <source>
        <dbReference type="Proteomes" id="UP000055590"/>
    </source>
</evidence>
<dbReference type="GO" id="GO:0008556">
    <property type="term" value="F:P-type potassium transmembrane transporter activity"/>
    <property type="evidence" value="ECO:0007669"/>
    <property type="project" value="InterPro"/>
</dbReference>
<reference evidence="12 13" key="1">
    <citation type="submission" date="2015-08" db="EMBL/GenBank/DDBJ databases">
        <authorList>
            <person name="Babu N.S."/>
            <person name="Beckwith C.J."/>
            <person name="Beseler K.G."/>
            <person name="Brison A."/>
            <person name="Carone J.V."/>
            <person name="Caskin T.P."/>
            <person name="Diamond M."/>
            <person name="Durham M.E."/>
            <person name="Foxe J.M."/>
            <person name="Go M."/>
            <person name="Henderson B.A."/>
            <person name="Jones I.B."/>
            <person name="McGettigan J.A."/>
            <person name="Micheletti S.J."/>
            <person name="Nasrallah M.E."/>
            <person name="Ortiz D."/>
            <person name="Piller C.R."/>
            <person name="Privatt S.R."/>
            <person name="Schneider S.L."/>
            <person name="Sharp S."/>
            <person name="Smith T.C."/>
            <person name="Stanton J.D."/>
            <person name="Ullery H.E."/>
            <person name="Wilson R.J."/>
            <person name="Serrano M.G."/>
            <person name="Buck G."/>
            <person name="Lee V."/>
            <person name="Wang Y."/>
            <person name="Carvalho R."/>
            <person name="Voegtly L."/>
            <person name="Shi R."/>
            <person name="Duckworth R."/>
            <person name="Johnson A."/>
            <person name="Loviza R."/>
            <person name="Walstead R."/>
            <person name="Shah Z."/>
            <person name="Kiflezghi M."/>
            <person name="Wade K."/>
            <person name="Ball S.L."/>
            <person name="Bradley K.W."/>
            <person name="Asai D.J."/>
            <person name="Bowman C.A."/>
            <person name="Russell D.A."/>
            <person name="Pope W.H."/>
            <person name="Jacobs-Sera D."/>
            <person name="Hendrix R.W."/>
            <person name="Hatfull G.F."/>
        </authorList>
    </citation>
    <scope>NUCLEOTIDE SEQUENCE [LARGE SCALE GENOMIC DNA]</scope>
    <source>
        <strain evidence="12 13">DSM 27710</strain>
    </source>
</reference>
<dbReference type="InterPro" id="IPR003820">
    <property type="entry name" value="KdpC"/>
</dbReference>
<dbReference type="NCBIfam" id="TIGR00681">
    <property type="entry name" value="kdpC"/>
    <property type="match status" value="1"/>
</dbReference>
<evidence type="ECO:0000256" key="7">
    <source>
        <dbReference type="ARBA" id="ARBA00022958"/>
    </source>
</evidence>
<dbReference type="Pfam" id="PF02669">
    <property type="entry name" value="KdpC"/>
    <property type="match status" value="1"/>
</dbReference>
<evidence type="ECO:0000256" key="8">
    <source>
        <dbReference type="ARBA" id="ARBA00022989"/>
    </source>
</evidence>
<dbReference type="PATRIC" id="fig|1391653.3.peg.142"/>
<organism evidence="12 13">
    <name type="scientific">Vulgatibacter incomptus</name>
    <dbReference type="NCBI Taxonomy" id="1391653"/>
    <lineage>
        <taxon>Bacteria</taxon>
        <taxon>Pseudomonadati</taxon>
        <taxon>Myxococcota</taxon>
        <taxon>Myxococcia</taxon>
        <taxon>Myxococcales</taxon>
        <taxon>Cystobacterineae</taxon>
        <taxon>Vulgatibacteraceae</taxon>
        <taxon>Vulgatibacter</taxon>
    </lineage>
</organism>
<name>A0A0K1P895_9BACT</name>
<comment type="subunit">
    <text evidence="11">The system is composed of three essential subunits: KdpA, KdpB and KdpC.</text>
</comment>
<gene>
    <name evidence="11" type="primary">kdpC</name>
    <name evidence="12" type="ORF">AKJ08_0135</name>
</gene>
<comment type="similarity">
    <text evidence="11">Belongs to the KdpC family.</text>
</comment>
<dbReference type="NCBIfam" id="NF001454">
    <property type="entry name" value="PRK00315.1"/>
    <property type="match status" value="1"/>
</dbReference>
<keyword evidence="4 11" id="KW-0812">Transmembrane</keyword>
<evidence type="ECO:0000256" key="2">
    <source>
        <dbReference type="ARBA" id="ARBA00022475"/>
    </source>
</evidence>
<keyword evidence="10 11" id="KW-0472">Membrane</keyword>
<keyword evidence="1 11" id="KW-0813">Transport</keyword>
<keyword evidence="3 11" id="KW-0633">Potassium transport</keyword>
<evidence type="ECO:0000256" key="6">
    <source>
        <dbReference type="ARBA" id="ARBA00022840"/>
    </source>
</evidence>
<keyword evidence="5 11" id="KW-0547">Nucleotide-binding</keyword>
<evidence type="ECO:0000256" key="9">
    <source>
        <dbReference type="ARBA" id="ARBA00023065"/>
    </source>
</evidence>
<keyword evidence="9 11" id="KW-0406">Ion transport</keyword>
<proteinExistence type="inferred from homology"/>
<evidence type="ECO:0000313" key="12">
    <source>
        <dbReference type="EMBL" id="AKU89748.1"/>
    </source>
</evidence>
<dbReference type="GO" id="GO:0005886">
    <property type="term" value="C:plasma membrane"/>
    <property type="evidence" value="ECO:0007669"/>
    <property type="project" value="UniProtKB-SubCell"/>
</dbReference>
<evidence type="ECO:0000256" key="10">
    <source>
        <dbReference type="ARBA" id="ARBA00023136"/>
    </source>
</evidence>
<keyword evidence="8 11" id="KW-1133">Transmembrane helix</keyword>
<accession>A0A0K1P895</accession>
<dbReference type="GO" id="GO:0005524">
    <property type="term" value="F:ATP binding"/>
    <property type="evidence" value="ECO:0007669"/>
    <property type="project" value="UniProtKB-UniRule"/>
</dbReference>
<dbReference type="PANTHER" id="PTHR30042">
    <property type="entry name" value="POTASSIUM-TRANSPORTING ATPASE C CHAIN"/>
    <property type="match status" value="1"/>
</dbReference>
<dbReference type="RefSeq" id="WP_050724297.1">
    <property type="nucleotide sequence ID" value="NZ_CP012332.1"/>
</dbReference>
<dbReference type="Proteomes" id="UP000055590">
    <property type="component" value="Chromosome"/>
</dbReference>
<evidence type="ECO:0000256" key="4">
    <source>
        <dbReference type="ARBA" id="ARBA00022692"/>
    </source>
</evidence>
<dbReference type="STRING" id="1391653.AKJ08_0135"/>
<evidence type="ECO:0000256" key="3">
    <source>
        <dbReference type="ARBA" id="ARBA00022538"/>
    </source>
</evidence>
<evidence type="ECO:0000256" key="5">
    <source>
        <dbReference type="ARBA" id="ARBA00022741"/>
    </source>
</evidence>
<dbReference type="OrthoDB" id="9788285at2"/>